<dbReference type="AlphaFoldDB" id="A0A7W7FRZ9"/>
<accession>A0A7W7FRZ9</accession>
<sequence length="123" mass="12661">MAVLLLVVLGVGFAFYLAGNSRQGEVDGLTVRFAGEAAESLRKQAADPGGLAEPAAVEILKYSQGELKKFDRQEGRITVVALVRATGSGAFGSVSAEGCFEIVLRSPFDPGSGTSVTGLPSCP</sequence>
<gene>
    <name evidence="1" type="ORF">HNR67_001021</name>
</gene>
<name>A0A7W7FRZ9_9PSEU</name>
<comment type="caution">
    <text evidence="1">The sequence shown here is derived from an EMBL/GenBank/DDBJ whole genome shotgun (WGS) entry which is preliminary data.</text>
</comment>
<proteinExistence type="predicted"/>
<dbReference type="RefSeq" id="WP_185000964.1">
    <property type="nucleotide sequence ID" value="NZ_BAAAUI010000018.1"/>
</dbReference>
<evidence type="ECO:0000313" key="1">
    <source>
        <dbReference type="EMBL" id="MBB4674903.1"/>
    </source>
</evidence>
<organism evidence="1 2">
    <name type="scientific">Crossiella cryophila</name>
    <dbReference type="NCBI Taxonomy" id="43355"/>
    <lineage>
        <taxon>Bacteria</taxon>
        <taxon>Bacillati</taxon>
        <taxon>Actinomycetota</taxon>
        <taxon>Actinomycetes</taxon>
        <taxon>Pseudonocardiales</taxon>
        <taxon>Pseudonocardiaceae</taxon>
        <taxon>Crossiella</taxon>
    </lineage>
</organism>
<reference evidence="1 2" key="1">
    <citation type="submission" date="2020-08" db="EMBL/GenBank/DDBJ databases">
        <title>Sequencing the genomes of 1000 actinobacteria strains.</title>
        <authorList>
            <person name="Klenk H.-P."/>
        </authorList>
    </citation>
    <scope>NUCLEOTIDE SEQUENCE [LARGE SCALE GENOMIC DNA]</scope>
    <source>
        <strain evidence="1 2">DSM 44230</strain>
    </source>
</reference>
<dbReference type="Proteomes" id="UP000533598">
    <property type="component" value="Unassembled WGS sequence"/>
</dbReference>
<protein>
    <submittedName>
        <fullName evidence="1">Uncharacterized protein</fullName>
    </submittedName>
</protein>
<evidence type="ECO:0000313" key="2">
    <source>
        <dbReference type="Proteomes" id="UP000533598"/>
    </source>
</evidence>
<dbReference type="EMBL" id="JACHMH010000001">
    <property type="protein sequence ID" value="MBB4674903.1"/>
    <property type="molecule type" value="Genomic_DNA"/>
</dbReference>
<keyword evidence="2" id="KW-1185">Reference proteome</keyword>